<feature type="compositionally biased region" description="Basic and acidic residues" evidence="2">
    <location>
        <begin position="461"/>
        <end position="473"/>
    </location>
</feature>
<evidence type="ECO:0000256" key="1">
    <source>
        <dbReference type="PROSITE-ProRule" id="PRU00047"/>
    </source>
</evidence>
<reference evidence="4" key="1">
    <citation type="journal article" date="2019" name="Sci. Rep.">
        <title>Draft genome of Tanacetum cinerariifolium, the natural source of mosquito coil.</title>
        <authorList>
            <person name="Yamashiro T."/>
            <person name="Shiraishi A."/>
            <person name="Satake H."/>
            <person name="Nakayama K."/>
        </authorList>
    </citation>
    <scope>NUCLEOTIDE SEQUENCE</scope>
</reference>
<dbReference type="InterPro" id="IPR045358">
    <property type="entry name" value="Ty3_capsid"/>
</dbReference>
<keyword evidence="4" id="KW-0548">Nucleotidyltransferase</keyword>
<evidence type="ECO:0000313" key="4">
    <source>
        <dbReference type="EMBL" id="GEU70703.1"/>
    </source>
</evidence>
<dbReference type="GO" id="GO:0008270">
    <property type="term" value="F:zinc ion binding"/>
    <property type="evidence" value="ECO:0007669"/>
    <property type="project" value="UniProtKB-KW"/>
</dbReference>
<dbReference type="EMBL" id="BKCJ010006166">
    <property type="protein sequence ID" value="GEU70703.1"/>
    <property type="molecule type" value="Genomic_DNA"/>
</dbReference>
<dbReference type="PROSITE" id="PS50158">
    <property type="entry name" value="ZF_CCHC"/>
    <property type="match status" value="1"/>
</dbReference>
<evidence type="ECO:0000256" key="2">
    <source>
        <dbReference type="SAM" id="MobiDB-lite"/>
    </source>
</evidence>
<evidence type="ECO:0000259" key="3">
    <source>
        <dbReference type="PROSITE" id="PS50158"/>
    </source>
</evidence>
<keyword evidence="4" id="KW-0695">RNA-directed DNA polymerase</keyword>
<feature type="compositionally biased region" description="Low complexity" evidence="2">
    <location>
        <begin position="476"/>
        <end position="498"/>
    </location>
</feature>
<dbReference type="GO" id="GO:0003964">
    <property type="term" value="F:RNA-directed DNA polymerase activity"/>
    <property type="evidence" value="ECO:0007669"/>
    <property type="project" value="UniProtKB-KW"/>
</dbReference>
<dbReference type="PANTHER" id="PTHR33223">
    <property type="entry name" value="CCHC-TYPE DOMAIN-CONTAINING PROTEIN"/>
    <property type="match status" value="1"/>
</dbReference>
<dbReference type="InterPro" id="IPR001878">
    <property type="entry name" value="Znf_CCHC"/>
</dbReference>
<dbReference type="SUPFAM" id="SSF57756">
    <property type="entry name" value="Retrovirus zinc finger-like domains"/>
    <property type="match status" value="1"/>
</dbReference>
<feature type="domain" description="CCHC-type" evidence="3">
    <location>
        <begin position="547"/>
        <end position="563"/>
    </location>
</feature>
<name>A0A6L2M9I4_TANCI</name>
<sequence>MGQDRQMHMVGGNGGNQFRQQIDVPGNANQNPNGNDNLVAARAEVRPRRRDAAYLQTQLPIAHKKEAGIQLQPKEFDLMVAAADLGDIEEVNANCILMANLQQASTSEEQYTELLEPIPEPHQVPQNDNNVISEVSVEKSTASSLLEEKKKLKSDFKIREDELLDKQIQLEKKIKELDNILVKMGQSIQTIHMLSRKPDSFYHTKHKMALGYQNPFYLKQAQQKQQSLYDGKVLFEKHDPLVMHDSEETLQLAQEKTQAINTNDTNRNLEPRETLVAKRGNYKEFISCQPFYFNDTEGTVDLISWFEQTESVFFHNNYAEENRVTFANGTLTDDALSWWNAYAQSIGIDQANKITSTELKRLLINKYYPRAEIKKMEDKFYNLVVKGNDLKTYTRRFHELSILRPNMVPNTEKLMEAFIGGLPMSIEANVSASKPQTLEEAINIAQRLMDQIIKHNSTQDTTDHKRKFDDKNTTENNNYPNDRNNHSNNRNNYQNNHNNHNRNNDYHQQQNKKQETFGTYTATNGYTRNRPLCERCTLHHIGPCIVKCHNCNRVGHQTKNCRNKRPTTGNNLQLVSVTCNACGKKGYYANQCSKASNKATGKLT</sequence>
<feature type="region of interest" description="Disordered" evidence="2">
    <location>
        <begin position="455"/>
        <end position="511"/>
    </location>
</feature>
<comment type="caution">
    <text evidence="4">The sequence shown here is derived from an EMBL/GenBank/DDBJ whole genome shotgun (WGS) entry which is preliminary data.</text>
</comment>
<gene>
    <name evidence="4" type="ORF">Tci_042681</name>
</gene>
<dbReference type="AlphaFoldDB" id="A0A6L2M9I4"/>
<keyword evidence="4" id="KW-0808">Transferase</keyword>
<dbReference type="SMART" id="SM00343">
    <property type="entry name" value="ZnF_C2HC"/>
    <property type="match status" value="2"/>
</dbReference>
<dbReference type="InterPro" id="IPR036875">
    <property type="entry name" value="Znf_CCHC_sf"/>
</dbReference>
<proteinExistence type="predicted"/>
<accession>A0A6L2M9I4</accession>
<dbReference type="GO" id="GO:0003676">
    <property type="term" value="F:nucleic acid binding"/>
    <property type="evidence" value="ECO:0007669"/>
    <property type="project" value="InterPro"/>
</dbReference>
<keyword evidence="1" id="KW-0479">Metal-binding</keyword>
<dbReference type="Pfam" id="PF19259">
    <property type="entry name" value="Ty3_capsid"/>
    <property type="match status" value="1"/>
</dbReference>
<organism evidence="4">
    <name type="scientific">Tanacetum cinerariifolium</name>
    <name type="common">Dalmatian daisy</name>
    <name type="synonym">Chrysanthemum cinerariifolium</name>
    <dbReference type="NCBI Taxonomy" id="118510"/>
    <lineage>
        <taxon>Eukaryota</taxon>
        <taxon>Viridiplantae</taxon>
        <taxon>Streptophyta</taxon>
        <taxon>Embryophyta</taxon>
        <taxon>Tracheophyta</taxon>
        <taxon>Spermatophyta</taxon>
        <taxon>Magnoliopsida</taxon>
        <taxon>eudicotyledons</taxon>
        <taxon>Gunneridae</taxon>
        <taxon>Pentapetalae</taxon>
        <taxon>asterids</taxon>
        <taxon>campanulids</taxon>
        <taxon>Asterales</taxon>
        <taxon>Asteraceae</taxon>
        <taxon>Asteroideae</taxon>
        <taxon>Anthemideae</taxon>
        <taxon>Anthemidinae</taxon>
        <taxon>Tanacetum</taxon>
    </lineage>
</organism>
<keyword evidence="1" id="KW-0863">Zinc-finger</keyword>
<protein>
    <submittedName>
        <fullName evidence="4">Reverse transcriptase domain-containing protein</fullName>
    </submittedName>
</protein>
<dbReference type="PANTHER" id="PTHR33223:SF6">
    <property type="entry name" value="CCHC-TYPE DOMAIN-CONTAINING PROTEIN"/>
    <property type="match status" value="1"/>
</dbReference>
<keyword evidence="1" id="KW-0862">Zinc</keyword>
<dbReference type="Gene3D" id="4.10.60.10">
    <property type="entry name" value="Zinc finger, CCHC-type"/>
    <property type="match status" value="1"/>
</dbReference>